<reference evidence="1" key="1">
    <citation type="submission" date="2022-10" db="EMBL/GenBank/DDBJ databases">
        <title>Culturing micro-colonial fungi from biological soil crusts in the Mojave desert and describing Neophaeococcomyces mojavensis, and introducing the new genera and species Taxawa tesnikishii.</title>
        <authorList>
            <person name="Kurbessoian T."/>
            <person name="Stajich J.E."/>
        </authorList>
    </citation>
    <scope>NUCLEOTIDE SEQUENCE</scope>
    <source>
        <strain evidence="1">JES_112</strain>
    </source>
</reference>
<gene>
    <name evidence="1" type="ORF">H2198_001622</name>
</gene>
<protein>
    <submittedName>
        <fullName evidence="1">Uncharacterized protein</fullName>
    </submittedName>
</protein>
<evidence type="ECO:0000313" key="1">
    <source>
        <dbReference type="EMBL" id="KAJ9662080.1"/>
    </source>
</evidence>
<evidence type="ECO:0000313" key="2">
    <source>
        <dbReference type="Proteomes" id="UP001172386"/>
    </source>
</evidence>
<dbReference type="EMBL" id="JAPDRQ010000018">
    <property type="protein sequence ID" value="KAJ9662080.1"/>
    <property type="molecule type" value="Genomic_DNA"/>
</dbReference>
<name>A0ACC3AH64_9EURO</name>
<sequence length="226" mass="24867">MPPLRLPPTAALSAATAISRPALATATRRLTSITSHLPPTRDPSAIFWNTASNFSRRTYTATVAQLSEAEPAKMKFPGGCYCTKIRYEISLDDADKDARTSLCHCQNCKKFTGGPFGVTTKIPKSAWKVTQGDDLVKVHEADNGSGTILHREFCSECGSGLLEYGVGGFPWQRAEMPANAGDFVYVFYGTLDKPTDLPPKGEFFCSRRDNWMPEVPGIFHKQKIKE</sequence>
<proteinExistence type="predicted"/>
<keyword evidence="2" id="KW-1185">Reference proteome</keyword>
<dbReference type="Proteomes" id="UP001172386">
    <property type="component" value="Unassembled WGS sequence"/>
</dbReference>
<comment type="caution">
    <text evidence="1">The sequence shown here is derived from an EMBL/GenBank/DDBJ whole genome shotgun (WGS) entry which is preliminary data.</text>
</comment>
<accession>A0ACC3AH64</accession>
<organism evidence="1 2">
    <name type="scientific">Neophaeococcomyces mojaviensis</name>
    <dbReference type="NCBI Taxonomy" id="3383035"/>
    <lineage>
        <taxon>Eukaryota</taxon>
        <taxon>Fungi</taxon>
        <taxon>Dikarya</taxon>
        <taxon>Ascomycota</taxon>
        <taxon>Pezizomycotina</taxon>
        <taxon>Eurotiomycetes</taxon>
        <taxon>Chaetothyriomycetidae</taxon>
        <taxon>Chaetothyriales</taxon>
        <taxon>Chaetothyriales incertae sedis</taxon>
        <taxon>Neophaeococcomyces</taxon>
    </lineage>
</organism>